<dbReference type="Pfam" id="PF01683">
    <property type="entry name" value="EB"/>
    <property type="match status" value="1"/>
</dbReference>
<protein>
    <recommendedName>
        <fullName evidence="1">EB domain-containing protein</fullName>
    </recommendedName>
</protein>
<proteinExistence type="predicted"/>
<dbReference type="OrthoDB" id="5912242at2759"/>
<evidence type="ECO:0000313" key="2">
    <source>
        <dbReference type="EMBL" id="CAH1983638.1"/>
    </source>
</evidence>
<evidence type="ECO:0000313" key="3">
    <source>
        <dbReference type="Proteomes" id="UP001152888"/>
    </source>
</evidence>
<feature type="domain" description="EB" evidence="1">
    <location>
        <begin position="42"/>
        <end position="88"/>
    </location>
</feature>
<dbReference type="InterPro" id="IPR006149">
    <property type="entry name" value="EB_dom"/>
</dbReference>
<dbReference type="AlphaFoldDB" id="A0A9P0KVL0"/>
<sequence>MLIVSRSATTHFCYGNDAGQLGKLQMRGRFRTVDKGNATHFSCLKYVGYNEPCEIDIQCHKNLSIYAVCKEGKCQCMENAHLYTDGKCYVSLLLEDFLPR</sequence>
<reference evidence="2" key="1">
    <citation type="submission" date="2022-03" db="EMBL/GenBank/DDBJ databases">
        <authorList>
            <person name="Sayadi A."/>
        </authorList>
    </citation>
    <scope>NUCLEOTIDE SEQUENCE</scope>
</reference>
<name>A0A9P0KVL0_ACAOB</name>
<accession>A0A9P0KVL0</accession>
<gene>
    <name evidence="2" type="ORF">ACAOBT_LOCUS15667</name>
</gene>
<dbReference type="EMBL" id="CAKOFQ010006943">
    <property type="protein sequence ID" value="CAH1983638.1"/>
    <property type="molecule type" value="Genomic_DNA"/>
</dbReference>
<keyword evidence="3" id="KW-1185">Reference proteome</keyword>
<dbReference type="Proteomes" id="UP001152888">
    <property type="component" value="Unassembled WGS sequence"/>
</dbReference>
<evidence type="ECO:0000259" key="1">
    <source>
        <dbReference type="Pfam" id="PF01683"/>
    </source>
</evidence>
<organism evidence="2 3">
    <name type="scientific">Acanthoscelides obtectus</name>
    <name type="common">Bean weevil</name>
    <name type="synonym">Bruchus obtectus</name>
    <dbReference type="NCBI Taxonomy" id="200917"/>
    <lineage>
        <taxon>Eukaryota</taxon>
        <taxon>Metazoa</taxon>
        <taxon>Ecdysozoa</taxon>
        <taxon>Arthropoda</taxon>
        <taxon>Hexapoda</taxon>
        <taxon>Insecta</taxon>
        <taxon>Pterygota</taxon>
        <taxon>Neoptera</taxon>
        <taxon>Endopterygota</taxon>
        <taxon>Coleoptera</taxon>
        <taxon>Polyphaga</taxon>
        <taxon>Cucujiformia</taxon>
        <taxon>Chrysomeloidea</taxon>
        <taxon>Chrysomelidae</taxon>
        <taxon>Bruchinae</taxon>
        <taxon>Bruchini</taxon>
        <taxon>Acanthoscelides</taxon>
    </lineage>
</organism>
<comment type="caution">
    <text evidence="2">The sequence shown here is derived from an EMBL/GenBank/DDBJ whole genome shotgun (WGS) entry which is preliminary data.</text>
</comment>